<dbReference type="AlphaFoldDB" id="A0AAV4ZBR5"/>
<evidence type="ECO:0008006" key="5">
    <source>
        <dbReference type="Google" id="ProtNLM"/>
    </source>
</evidence>
<dbReference type="Gene3D" id="3.30.420.240">
    <property type="match status" value="1"/>
</dbReference>
<evidence type="ECO:0000259" key="2">
    <source>
        <dbReference type="Pfam" id="PF20441"/>
    </source>
</evidence>
<proteinExistence type="predicted"/>
<keyword evidence="4" id="KW-1185">Reference proteome</keyword>
<dbReference type="InterPro" id="IPR027417">
    <property type="entry name" value="P-loop_NTPase"/>
</dbReference>
<dbReference type="RefSeq" id="WP_238254176.1">
    <property type="nucleotide sequence ID" value="NZ_BPQF01000019.1"/>
</dbReference>
<sequence>MADFMKDDFRAIYDNPHGTRRAIISRARKNSKTTESAMILLLHLCGPEANPNSQLFSAAQSRDQAAVLFALAAKMVRLSPDLSGFVTVRDTAKQLFCAELGTLYRALSADASTAFGLSPSLVVHDELGQVKGPRSPLYEALETATAAQAEPLSIVISTQAPTEADLLSVLIDDALTGADPRTVLRFNTAPMDLDPFSEEAIRAANPAFDIFMNKAEVLAMAEDARRMPSRQAEYENLVTNRRVETNTPFISRGVWLANTGEAVADFEGLPIYGGLDLSETNDLTALVLTAPVAGLWHVRPTFWLPGDELAERARKDRVPYDIWRNQGHLIAVPGRSIEYEWVAKQLRDTFDRYDVRQIAFDRWNFKHLKPWLEKAGFTEEELGRFQEFGQGFQSMSPALRELESLLLNEKLAHGAHPVLTMCAANAVVQPDPAGNRKLSKSRSRGRIDGMVALAMAMSVASTHTVEPERSYQMLFV</sequence>
<gene>
    <name evidence="3" type="ORF">OICFNHDK_3808</name>
</gene>
<reference evidence="3" key="1">
    <citation type="journal article" date="2016" name="Front. Microbiol.">
        <title>Genome Sequence of the Piezophilic, Mesophilic Sulfate-Reducing Bacterium Desulfovibrio indicus J2T.</title>
        <authorList>
            <person name="Cao J."/>
            <person name="Maignien L."/>
            <person name="Shao Z."/>
            <person name="Alain K."/>
            <person name="Jebbar M."/>
        </authorList>
    </citation>
    <scope>NUCLEOTIDE SEQUENCE</scope>
    <source>
        <strain evidence="3">DSM 21893</strain>
    </source>
</reference>
<dbReference type="InterPro" id="IPR046462">
    <property type="entry name" value="TerL_nuclease"/>
</dbReference>
<organism evidence="3 4">
    <name type="scientific">Methylobacterium bullatum</name>
    <dbReference type="NCBI Taxonomy" id="570505"/>
    <lineage>
        <taxon>Bacteria</taxon>
        <taxon>Pseudomonadati</taxon>
        <taxon>Pseudomonadota</taxon>
        <taxon>Alphaproteobacteria</taxon>
        <taxon>Hyphomicrobiales</taxon>
        <taxon>Methylobacteriaceae</taxon>
        <taxon>Methylobacterium</taxon>
    </lineage>
</organism>
<dbReference type="InterPro" id="IPR005021">
    <property type="entry name" value="Terminase_largesu-like"/>
</dbReference>
<evidence type="ECO:0000313" key="3">
    <source>
        <dbReference type="EMBL" id="GJD41325.1"/>
    </source>
</evidence>
<dbReference type="PANTHER" id="PTHR41287:SF1">
    <property type="entry name" value="PROTEIN YMFN"/>
    <property type="match status" value="1"/>
</dbReference>
<dbReference type="EMBL" id="BPQF01000019">
    <property type="protein sequence ID" value="GJD41325.1"/>
    <property type="molecule type" value="Genomic_DNA"/>
</dbReference>
<dbReference type="GO" id="GO:0004519">
    <property type="term" value="F:endonuclease activity"/>
    <property type="evidence" value="ECO:0007669"/>
    <property type="project" value="InterPro"/>
</dbReference>
<dbReference type="PANTHER" id="PTHR41287">
    <property type="match status" value="1"/>
</dbReference>
<dbReference type="Pfam" id="PF20441">
    <property type="entry name" value="TerL_nuclease"/>
    <property type="match status" value="1"/>
</dbReference>
<evidence type="ECO:0000259" key="1">
    <source>
        <dbReference type="Pfam" id="PF03354"/>
    </source>
</evidence>
<evidence type="ECO:0000313" key="4">
    <source>
        <dbReference type="Proteomes" id="UP001055307"/>
    </source>
</evidence>
<accession>A0AAV4ZBR5</accession>
<protein>
    <recommendedName>
        <fullName evidence="5">Terminase</fullName>
    </recommendedName>
</protein>
<dbReference type="Gene3D" id="3.40.50.300">
    <property type="entry name" value="P-loop containing nucleotide triphosphate hydrolases"/>
    <property type="match status" value="1"/>
</dbReference>
<name>A0AAV4ZBR5_9HYPH</name>
<reference evidence="3" key="2">
    <citation type="submission" date="2021-08" db="EMBL/GenBank/DDBJ databases">
        <authorList>
            <person name="Tani A."/>
            <person name="Ola A."/>
            <person name="Ogura Y."/>
            <person name="Katsura K."/>
            <person name="Hayashi T."/>
        </authorList>
    </citation>
    <scope>NUCLEOTIDE SEQUENCE</scope>
    <source>
        <strain evidence="3">DSM 21893</strain>
    </source>
</reference>
<feature type="domain" description="Terminase large subunit-like ATPase" evidence="1">
    <location>
        <begin position="20"/>
        <end position="160"/>
    </location>
</feature>
<comment type="caution">
    <text evidence="3">The sequence shown here is derived from an EMBL/GenBank/DDBJ whole genome shotgun (WGS) entry which is preliminary data.</text>
</comment>
<dbReference type="Proteomes" id="UP001055307">
    <property type="component" value="Unassembled WGS sequence"/>
</dbReference>
<dbReference type="Pfam" id="PF03354">
    <property type="entry name" value="TerL_ATPase"/>
    <property type="match status" value="1"/>
</dbReference>
<feature type="domain" description="Terminase large subunit-like endonuclease" evidence="2">
    <location>
        <begin position="204"/>
        <end position="463"/>
    </location>
</feature>
<dbReference type="InterPro" id="IPR046461">
    <property type="entry name" value="TerL_ATPase"/>
</dbReference>